<protein>
    <submittedName>
        <fullName evidence="3">UPF0716 protein FxsA</fullName>
    </submittedName>
</protein>
<dbReference type="InterPro" id="IPR007313">
    <property type="entry name" value="FxsA"/>
</dbReference>
<feature type="compositionally biased region" description="Basic and acidic residues" evidence="1">
    <location>
        <begin position="163"/>
        <end position="172"/>
    </location>
</feature>
<evidence type="ECO:0000256" key="1">
    <source>
        <dbReference type="SAM" id="MobiDB-lite"/>
    </source>
</evidence>
<evidence type="ECO:0000256" key="2">
    <source>
        <dbReference type="SAM" id="Phobius"/>
    </source>
</evidence>
<feature type="compositionally biased region" description="Low complexity" evidence="1">
    <location>
        <begin position="173"/>
        <end position="183"/>
    </location>
</feature>
<keyword evidence="4" id="KW-1185">Reference proteome</keyword>
<dbReference type="PANTHER" id="PTHR35335">
    <property type="entry name" value="UPF0716 PROTEIN FXSA"/>
    <property type="match status" value="1"/>
</dbReference>
<dbReference type="RefSeq" id="WP_179518248.1">
    <property type="nucleotide sequence ID" value="NZ_JACCAC010000001.1"/>
</dbReference>
<dbReference type="Pfam" id="PF04186">
    <property type="entry name" value="FxsA"/>
    <property type="match status" value="1"/>
</dbReference>
<dbReference type="GO" id="GO:0016020">
    <property type="term" value="C:membrane"/>
    <property type="evidence" value="ECO:0007669"/>
    <property type="project" value="InterPro"/>
</dbReference>
<evidence type="ECO:0000313" key="3">
    <source>
        <dbReference type="EMBL" id="NYG55881.1"/>
    </source>
</evidence>
<dbReference type="PANTHER" id="PTHR35335:SF1">
    <property type="entry name" value="UPF0716 PROTEIN FXSA"/>
    <property type="match status" value="1"/>
</dbReference>
<dbReference type="EMBL" id="JACCAC010000001">
    <property type="protein sequence ID" value="NYG55881.1"/>
    <property type="molecule type" value="Genomic_DNA"/>
</dbReference>
<feature type="region of interest" description="Disordered" evidence="1">
    <location>
        <begin position="143"/>
        <end position="183"/>
    </location>
</feature>
<dbReference type="Proteomes" id="UP000544110">
    <property type="component" value="Unassembled WGS sequence"/>
</dbReference>
<feature type="compositionally biased region" description="Gly residues" evidence="1">
    <location>
        <begin position="143"/>
        <end position="159"/>
    </location>
</feature>
<sequence>MSHPAAPRRRRPVTAVLVAAFLVVPLLEVYLLVQVGQVIGAWWTLALLVLSGVVGGWLVKREGARAWRGLTTALSSGRAPARELADGALVLVGGTLMLTPGFASDAVGIVLLLPVTRPVARRALTAVVARRLLGPGPFGGGPLGGGAGAGGPFAGGPFGAGPDARRPGDRSGEQVVRGEVVEE</sequence>
<comment type="caution">
    <text evidence="3">The sequence shown here is derived from an EMBL/GenBank/DDBJ whole genome shotgun (WGS) entry which is preliminary data.</text>
</comment>
<proteinExistence type="predicted"/>
<feature type="transmembrane region" description="Helical" evidence="2">
    <location>
        <begin position="12"/>
        <end position="33"/>
    </location>
</feature>
<reference evidence="3 4" key="1">
    <citation type="submission" date="2020-07" db="EMBL/GenBank/DDBJ databases">
        <title>Sequencing the genomes of 1000 actinobacteria strains.</title>
        <authorList>
            <person name="Klenk H.-P."/>
        </authorList>
    </citation>
    <scope>NUCLEOTIDE SEQUENCE [LARGE SCALE GENOMIC DNA]</scope>
    <source>
        <strain evidence="3 4">DSM 24552</strain>
    </source>
</reference>
<organism evidence="3 4">
    <name type="scientific">Nocardioides perillae</name>
    <dbReference type="NCBI Taxonomy" id="1119534"/>
    <lineage>
        <taxon>Bacteria</taxon>
        <taxon>Bacillati</taxon>
        <taxon>Actinomycetota</taxon>
        <taxon>Actinomycetes</taxon>
        <taxon>Propionibacteriales</taxon>
        <taxon>Nocardioidaceae</taxon>
        <taxon>Nocardioides</taxon>
    </lineage>
</organism>
<name>A0A7Y9RSM8_9ACTN</name>
<keyword evidence="2" id="KW-0812">Transmembrane</keyword>
<keyword evidence="2" id="KW-1133">Transmembrane helix</keyword>
<feature type="transmembrane region" description="Helical" evidence="2">
    <location>
        <begin position="39"/>
        <end position="59"/>
    </location>
</feature>
<dbReference type="AlphaFoldDB" id="A0A7Y9RSM8"/>
<keyword evidence="2" id="KW-0472">Membrane</keyword>
<gene>
    <name evidence="3" type="ORF">BJ989_002185</name>
</gene>
<accession>A0A7Y9RSM8</accession>
<dbReference type="NCBIfam" id="NF008528">
    <property type="entry name" value="PRK11463.1-2"/>
    <property type="match status" value="1"/>
</dbReference>
<evidence type="ECO:0000313" key="4">
    <source>
        <dbReference type="Proteomes" id="UP000544110"/>
    </source>
</evidence>